<evidence type="ECO:0000313" key="3">
    <source>
        <dbReference type="Proteomes" id="UP000006653"/>
    </source>
</evidence>
<dbReference type="KEGG" id="vg:4156521"/>
<feature type="transmembrane region" description="Helical" evidence="1">
    <location>
        <begin position="31"/>
        <end position="54"/>
    </location>
</feature>
<dbReference type="RefSeq" id="YP_656345.1">
    <property type="nucleotide sequence ID" value="NC_008208.1"/>
</dbReference>
<dbReference type="EMBL" id="DQ529280">
    <property type="protein sequence ID" value="ABF72669.1"/>
    <property type="molecule type" value="Genomic_DNA"/>
</dbReference>
<keyword evidence="1" id="KW-0812">Transmembrane</keyword>
<evidence type="ECO:0000313" key="2">
    <source>
        <dbReference type="EMBL" id="ABF72669.1"/>
    </source>
</evidence>
<protein>
    <submittedName>
        <fullName evidence="2">Uncharacterized protein</fullName>
    </submittedName>
</protein>
<evidence type="ECO:0000256" key="1">
    <source>
        <dbReference type="SAM" id="Phobius"/>
    </source>
</evidence>
<organism evidence="2 3">
    <name type="scientific">Aeromonas phage 25</name>
    <dbReference type="NCBI Taxonomy" id="2911441"/>
    <lineage>
        <taxon>Viruses</taxon>
        <taxon>Duplodnaviria</taxon>
        <taxon>Heunggongvirae</taxon>
        <taxon>Uroviricota</taxon>
        <taxon>Caudoviricetes</taxon>
        <taxon>Pantevenvirales</taxon>
        <taxon>Straboviridae</taxon>
        <taxon>Tulanevirus</taxon>
        <taxon>Tulanevirus bteighttwo</taxon>
    </lineage>
</organism>
<dbReference type="Proteomes" id="UP000006653">
    <property type="component" value="Segment"/>
</dbReference>
<name>Q19CQ6_9CAUD</name>
<reference evidence="2 3" key="1">
    <citation type="submission" date="2006-05" db="EMBL/GenBank/DDBJ databases">
        <title>Comlete genome of Aeromonas salmonicida bacteriophage 25.</title>
        <authorList>
            <person name="Petrov V.M."/>
            <person name="Nolan J.M."/>
            <person name="Bertrand C."/>
            <person name="Krisch H.M."/>
            <person name="Karam J.D."/>
        </authorList>
    </citation>
    <scope>NUCLEOTIDE SEQUENCE [LARGE SCALE GENOMIC DNA]</scope>
</reference>
<accession>Q19CQ6</accession>
<keyword evidence="1" id="KW-1133">Transmembrane helix</keyword>
<proteinExistence type="predicted"/>
<dbReference type="GeneID" id="4156521"/>
<keyword evidence="1" id="KW-0472">Membrane</keyword>
<keyword evidence="3" id="KW-1185">Reference proteome</keyword>
<sequence length="61" mass="6755">MLFAYQVMRVIFFICSFVGDYKRYSDSPSGIAGNLIGSAFAGALVAIDGTYPYFCISRLNR</sequence>
<gene>
    <name evidence="2" type="ORF">PHG25p111nc</name>
</gene>